<evidence type="ECO:0000256" key="2">
    <source>
        <dbReference type="SAM" id="MobiDB-lite"/>
    </source>
</evidence>
<feature type="region of interest" description="Disordered" evidence="2">
    <location>
        <begin position="313"/>
        <end position="366"/>
    </location>
</feature>
<dbReference type="PANTHER" id="PTHR45615:SF63">
    <property type="entry name" value="CHROMOSOME UNDETERMINED SCAFFOLD_10, WHOLE GENOME SHOTGUN SEQUENCE"/>
    <property type="match status" value="1"/>
</dbReference>
<protein>
    <submittedName>
        <fullName evidence="5">(spotted green pufferfish) hypothetical protein</fullName>
    </submittedName>
</protein>
<feature type="compositionally biased region" description="Low complexity" evidence="2">
    <location>
        <begin position="782"/>
        <end position="792"/>
    </location>
</feature>
<feature type="coiled-coil region" evidence="1">
    <location>
        <begin position="519"/>
        <end position="720"/>
    </location>
</feature>
<dbReference type="SUPFAM" id="SSF49899">
    <property type="entry name" value="Concanavalin A-like lectins/glucanases"/>
    <property type="match status" value="1"/>
</dbReference>
<accession>Q4SNS7</accession>
<dbReference type="Gene3D" id="1.10.287.1490">
    <property type="match status" value="1"/>
</dbReference>
<gene>
    <name evidence="5" type="ORF">GSTENG00015145001</name>
</gene>
<feature type="coiled-coil region" evidence="1">
    <location>
        <begin position="160"/>
        <end position="187"/>
    </location>
</feature>
<dbReference type="InterPro" id="IPR013320">
    <property type="entry name" value="ConA-like_dom_sf"/>
</dbReference>
<dbReference type="EMBL" id="CAAE01014542">
    <property type="protein sequence ID" value="CAF97705.1"/>
    <property type="molecule type" value="Genomic_DNA"/>
</dbReference>
<dbReference type="KEGG" id="tng:GSTEN00015145G001"/>
<name>Q4SNS7_TETNG</name>
<feature type="region of interest" description="Disordered" evidence="2">
    <location>
        <begin position="769"/>
        <end position="806"/>
    </location>
</feature>
<organism evidence="5">
    <name type="scientific">Tetraodon nigroviridis</name>
    <name type="common">Spotted green pufferfish</name>
    <name type="synonym">Chelonodon nigroviridis</name>
    <dbReference type="NCBI Taxonomy" id="99883"/>
    <lineage>
        <taxon>Eukaryota</taxon>
        <taxon>Metazoa</taxon>
        <taxon>Chordata</taxon>
        <taxon>Craniata</taxon>
        <taxon>Vertebrata</taxon>
        <taxon>Euteleostomi</taxon>
        <taxon>Actinopterygii</taxon>
        <taxon>Neopterygii</taxon>
        <taxon>Teleostei</taxon>
        <taxon>Neoteleostei</taxon>
        <taxon>Acanthomorphata</taxon>
        <taxon>Eupercaria</taxon>
        <taxon>Tetraodontiformes</taxon>
        <taxon>Tetradontoidea</taxon>
        <taxon>Tetraodontidae</taxon>
        <taxon>Tetraodon</taxon>
    </lineage>
</organism>
<keyword evidence="1" id="KW-0175">Coiled coil</keyword>
<dbReference type="OrthoDB" id="8950241at2759"/>
<dbReference type="AlphaFoldDB" id="Q4SNS7"/>
<dbReference type="Pfam" id="PF13765">
    <property type="entry name" value="PRY"/>
    <property type="match status" value="1"/>
</dbReference>
<reference evidence="5" key="2">
    <citation type="submission" date="2004-02" db="EMBL/GenBank/DDBJ databases">
        <authorList>
            <consortium name="Genoscope"/>
            <consortium name="Whitehead Institute Centre for Genome Research"/>
        </authorList>
    </citation>
    <scope>NUCLEOTIDE SEQUENCE</scope>
</reference>
<sequence>MAPVPYRLWAPLLLAFVFLASDNKGAELKGFQVIRQNGPWISPRGDSDTAVSCTALEKLVGQLETEKQETTTLNSQLENEVSVLRKDLTHLRTQVATCGSSGSPAHQIQVQKKMKQYLETFDGETFLILKILSLTREVMRLQMKLSRALNSTDASKSQTVSVLQKEVKDKTAELDALKRQLQGLQGKDLSQIYQIILLQNRIWNVDQLGGAQAKSELTALQSQLDAKLRQLQSKDAAAAMLELISVQGKIGRVEQLMSTYIEESRDNYAAREIFRLQSEVDEAQKMMNSFESALQTLLQAREEELSKAQAEVKGKSAATDKNTHSVEHTPGWAFSSSQNCGESCRPRRKPPTSVSRLSDQRPEDPSSTFDFWFPPSPETQAEFDQAVAALTRKGESETADVLSVIRLQEEITALSDLITRTRDQNKLLELETRLSVQVETCLGPAQTYQRLQGDLQAKMEELQSKSDTVTSLDLESKVEEFQQQIKDKTQMMDSSNVRVSDLSAAGSKSSSPPLAAVEIMELHRGIAAMKDQISRLEEENANKVKGLTKRLELSQRKLKDAELLFQEANSKYSEMVMEIIDVKEQLKKAQALASKVAEKPQDPGLEQEIETLKKENRRLETASADLKQQVQELNACCGDFSSQCEDIERQLQQSIKDADYIHQQISKKEQRIAELMEELQEKGNQTDSLVDQVERLNGERQRLHDIIEELRENLSEKEERTIIAKSITMDPNTAHPRVALAEDNTELYTLAESRDVPDHPGRYDVVLATLAPPGSPPADAHGSPSPGTTRGPGCPPGLQKWPGFLL</sequence>
<feature type="signal peptide" evidence="3">
    <location>
        <begin position="1"/>
        <end position="25"/>
    </location>
</feature>
<feature type="chain" id="PRO_5004244178" evidence="3">
    <location>
        <begin position="26"/>
        <end position="806"/>
    </location>
</feature>
<dbReference type="Gene3D" id="2.60.120.920">
    <property type="match status" value="1"/>
</dbReference>
<comment type="caution">
    <text evidence="5">The sequence shown here is derived from an EMBL/GenBank/DDBJ whole genome shotgun (WGS) entry which is preliminary data.</text>
</comment>
<dbReference type="InterPro" id="IPR043136">
    <property type="entry name" value="B30.2/SPRY_sf"/>
</dbReference>
<proteinExistence type="predicted"/>
<evidence type="ECO:0000259" key="4">
    <source>
        <dbReference type="Pfam" id="PF13765"/>
    </source>
</evidence>
<keyword evidence="3" id="KW-0732">Signal</keyword>
<reference evidence="5" key="1">
    <citation type="journal article" date="2004" name="Nature">
        <title>Genome duplication in the teleost fish Tetraodon nigroviridis reveals the early vertebrate proto-karyotype.</title>
        <authorList>
            <person name="Jaillon O."/>
            <person name="Aury J.-M."/>
            <person name="Brunet F."/>
            <person name="Petit J.-L."/>
            <person name="Stange-Thomann N."/>
            <person name="Mauceli E."/>
            <person name="Bouneau L."/>
            <person name="Fischer C."/>
            <person name="Ozouf-Costaz C."/>
            <person name="Bernot A."/>
            <person name="Nicaud S."/>
            <person name="Jaffe D."/>
            <person name="Fisher S."/>
            <person name="Lutfalla G."/>
            <person name="Dossat C."/>
            <person name="Segurens B."/>
            <person name="Dasilva C."/>
            <person name="Salanoubat M."/>
            <person name="Levy M."/>
            <person name="Boudet N."/>
            <person name="Castellano S."/>
            <person name="Anthouard V."/>
            <person name="Jubin C."/>
            <person name="Castelli V."/>
            <person name="Katinka M."/>
            <person name="Vacherie B."/>
            <person name="Biemont C."/>
            <person name="Skalli Z."/>
            <person name="Cattolico L."/>
            <person name="Poulain J."/>
            <person name="De Berardinis V."/>
            <person name="Cruaud C."/>
            <person name="Duprat S."/>
            <person name="Brottier P."/>
            <person name="Coutanceau J.-P."/>
            <person name="Gouzy J."/>
            <person name="Parra G."/>
            <person name="Lardier G."/>
            <person name="Chapple C."/>
            <person name="McKernan K.J."/>
            <person name="McEwan P."/>
            <person name="Bosak S."/>
            <person name="Kellis M."/>
            <person name="Volff J.-N."/>
            <person name="Guigo R."/>
            <person name="Zody M.C."/>
            <person name="Mesirov J."/>
            <person name="Lindblad-Toh K."/>
            <person name="Birren B."/>
            <person name="Nusbaum C."/>
            <person name="Kahn D."/>
            <person name="Robinson-Rechavi M."/>
            <person name="Laudet V."/>
            <person name="Schachter V."/>
            <person name="Quetier F."/>
            <person name="Saurin W."/>
            <person name="Scarpelli C."/>
            <person name="Wincker P."/>
            <person name="Lander E.S."/>
            <person name="Weissenbach J."/>
            <person name="Roest Crollius H."/>
        </authorList>
    </citation>
    <scope>NUCLEOTIDE SEQUENCE [LARGE SCALE GENOMIC DNA]</scope>
</reference>
<dbReference type="PANTHER" id="PTHR45615">
    <property type="entry name" value="MYOSIN HEAVY CHAIN, NON-MUSCLE"/>
    <property type="match status" value="1"/>
</dbReference>
<feature type="coiled-coil region" evidence="1">
    <location>
        <begin position="404"/>
        <end position="491"/>
    </location>
</feature>
<feature type="coiled-coil region" evidence="1">
    <location>
        <begin position="60"/>
        <end position="94"/>
    </location>
</feature>
<evidence type="ECO:0000256" key="3">
    <source>
        <dbReference type="SAM" id="SignalP"/>
    </source>
</evidence>
<evidence type="ECO:0000256" key="1">
    <source>
        <dbReference type="SAM" id="Coils"/>
    </source>
</evidence>
<dbReference type="InterPro" id="IPR006574">
    <property type="entry name" value="PRY"/>
</dbReference>
<feature type="domain" description="SPRY-associated" evidence="4">
    <location>
        <begin position="727"/>
        <end position="771"/>
    </location>
</feature>
<evidence type="ECO:0000313" key="5">
    <source>
        <dbReference type="EMBL" id="CAF97705.1"/>
    </source>
</evidence>